<dbReference type="InterPro" id="IPR025736">
    <property type="entry name" value="PucR_C-HTH_dom"/>
</dbReference>
<dbReference type="PANTHER" id="PTHR33744">
    <property type="entry name" value="CARBOHYDRATE DIACID REGULATOR"/>
    <property type="match status" value="1"/>
</dbReference>
<feature type="domain" description="CdaR GGDEF-like" evidence="3">
    <location>
        <begin position="216"/>
        <end position="335"/>
    </location>
</feature>
<dbReference type="InterPro" id="IPR042070">
    <property type="entry name" value="PucR_C-HTH_sf"/>
</dbReference>
<evidence type="ECO:0000313" key="4">
    <source>
        <dbReference type="EMBL" id="GLY70887.1"/>
    </source>
</evidence>
<evidence type="ECO:0000259" key="2">
    <source>
        <dbReference type="Pfam" id="PF13556"/>
    </source>
</evidence>
<comment type="similarity">
    <text evidence="1">Belongs to the CdaR family.</text>
</comment>
<evidence type="ECO:0000256" key="1">
    <source>
        <dbReference type="ARBA" id="ARBA00006754"/>
    </source>
</evidence>
<dbReference type="EMBL" id="BSTI01000028">
    <property type="protein sequence ID" value="GLY70887.1"/>
    <property type="molecule type" value="Genomic_DNA"/>
</dbReference>
<dbReference type="AlphaFoldDB" id="A0A9W6RB82"/>
<reference evidence="4" key="1">
    <citation type="submission" date="2023-03" db="EMBL/GenBank/DDBJ databases">
        <title>Amycolatopsis taiwanensis NBRC 103393.</title>
        <authorList>
            <person name="Ichikawa N."/>
            <person name="Sato H."/>
            <person name="Tonouchi N."/>
        </authorList>
    </citation>
    <scope>NUCLEOTIDE SEQUENCE</scope>
    <source>
        <strain evidence="4">NBRC 103393</strain>
    </source>
</reference>
<gene>
    <name evidence="4" type="ORF">Atai01_75060</name>
</gene>
<dbReference type="InterPro" id="IPR041522">
    <property type="entry name" value="CdaR_GGDEF"/>
</dbReference>
<organism evidence="4 5">
    <name type="scientific">Amycolatopsis taiwanensis</name>
    <dbReference type="NCBI Taxonomy" id="342230"/>
    <lineage>
        <taxon>Bacteria</taxon>
        <taxon>Bacillati</taxon>
        <taxon>Actinomycetota</taxon>
        <taxon>Actinomycetes</taxon>
        <taxon>Pseudonocardiales</taxon>
        <taxon>Pseudonocardiaceae</taxon>
        <taxon>Amycolatopsis</taxon>
    </lineage>
</organism>
<name>A0A9W6RB82_9PSEU</name>
<dbReference type="InterPro" id="IPR051448">
    <property type="entry name" value="CdaR-like_regulators"/>
</dbReference>
<comment type="caution">
    <text evidence="4">The sequence shown here is derived from an EMBL/GenBank/DDBJ whole genome shotgun (WGS) entry which is preliminary data.</text>
</comment>
<dbReference type="Pfam" id="PF17853">
    <property type="entry name" value="GGDEF_2"/>
    <property type="match status" value="1"/>
</dbReference>
<evidence type="ECO:0000313" key="5">
    <source>
        <dbReference type="Proteomes" id="UP001165136"/>
    </source>
</evidence>
<evidence type="ECO:0000259" key="3">
    <source>
        <dbReference type="Pfam" id="PF17853"/>
    </source>
</evidence>
<dbReference type="Proteomes" id="UP001165136">
    <property type="component" value="Unassembled WGS sequence"/>
</dbReference>
<feature type="domain" description="PucR C-terminal helix-turn-helix" evidence="2">
    <location>
        <begin position="388"/>
        <end position="446"/>
    </location>
</feature>
<sequence length="453" mass="49007">MLGVSADGTRGCPGPTVTVKPKFLGLGHKARVIYHGRVADDEIGRENAALRGLVAIYRHLSTLATQDSGIDAVAELIAERMDATVAVVDEKMSVLAAASAAGGAEEAVRERVVHPQLAQVLTVTGRTRRAARIPDIDEGASMIVVAPILVGNDVHAYLLTLHDGAAETGDGLHLLVTEHAATICGVILGRERVVAAAAARAREDLIEGLLSGKGSGADEVLRWARHLGYDENREHRVVSLVVDDGRDGFGGRVPAAIERFFGMHAPDAISTVRDQEVVVVLPDNARRAERLAGSCLDRVRELFPHALVTVGVGGRCAPPEEIARSYDDARRTVEVARRMGRAGAVVAFDELGIHRLLLQVADPAQLREFAREVFGELYKHPRAAVAEYLTTLGCYFRANNSPQRASRALHVHPNTVTYRVRRVAQITSLDFTNYRDRLMAQVALEILDAVREV</sequence>
<dbReference type="Pfam" id="PF13556">
    <property type="entry name" value="HTH_30"/>
    <property type="match status" value="1"/>
</dbReference>
<protein>
    <recommendedName>
        <fullName evidence="6">PucR family transcriptional regulator</fullName>
    </recommendedName>
</protein>
<dbReference type="Gene3D" id="1.10.10.2840">
    <property type="entry name" value="PucR C-terminal helix-turn-helix domain"/>
    <property type="match status" value="1"/>
</dbReference>
<keyword evidence="5" id="KW-1185">Reference proteome</keyword>
<evidence type="ECO:0008006" key="6">
    <source>
        <dbReference type="Google" id="ProtNLM"/>
    </source>
</evidence>
<proteinExistence type="inferred from homology"/>
<accession>A0A9W6RB82</accession>
<dbReference type="PANTHER" id="PTHR33744:SF1">
    <property type="entry name" value="DNA-BINDING TRANSCRIPTIONAL ACTIVATOR ADER"/>
    <property type="match status" value="1"/>
</dbReference>